<proteinExistence type="inferred from homology"/>
<keyword evidence="6 12" id="KW-0999">Mitochondrion inner membrane</keyword>
<evidence type="ECO:0000256" key="8">
    <source>
        <dbReference type="ARBA" id="ARBA00022989"/>
    </source>
</evidence>
<evidence type="ECO:0000256" key="3">
    <source>
        <dbReference type="ARBA" id="ARBA00010514"/>
    </source>
</evidence>
<evidence type="ECO:0000256" key="6">
    <source>
        <dbReference type="ARBA" id="ARBA00022792"/>
    </source>
</evidence>
<keyword evidence="5 12" id="KW-0812">Transmembrane</keyword>
<keyword evidence="7 12" id="KW-0809">Transit peptide</keyword>
<dbReference type="UniPathway" id="UPA00705"/>
<dbReference type="Gene3D" id="4.10.49.10">
    <property type="entry name" value="Cytochrome c oxidase subunit VIIc"/>
    <property type="match status" value="1"/>
</dbReference>
<comment type="function">
    <text evidence="12">Component of the cytochrome c oxidase, the last enzyme in the mitochondrial electron transport chain which drives oxidative phosphorylation. The respiratory chain contains 3 multisubunit complexes succinate dehydrogenase (complex II, CII), ubiquinol-cytochrome c oxidoreductase (cytochrome b-c1 complex, complex III, CIII) and cytochrome c oxidase (complex IV, CIV), that cooperate to transfer electrons derived from NADH and succinate to molecular oxygen, creating an electrochemical gradient over the inner membrane that drives transmembrane transport and the ATP synthase. Cytochrome c oxidase is the component of the respiratory chain that catalyzes the reduction of oxygen to water. Electrons originating from reduced cytochrome c in the intermembrane space (IMS) are transferred via the dinuclear copper A center (CU(A)) of subunit 2 and heme A of subunit 1 to the active site in subunit 1, a binuclear center (BNC) formed by heme A3 and copper B (CU(B)). The BNC reduces molecular oxygen to 2 water molecules using 4 electrons from cytochrome c in the IMS and 4 protons from the mitochondrial matrix.</text>
</comment>
<dbReference type="CDD" id="cd00929">
    <property type="entry name" value="Cyt_c_Oxidase_VIIc"/>
    <property type="match status" value="1"/>
</dbReference>
<feature type="transmembrane region" description="Helical" evidence="12">
    <location>
        <begin position="39"/>
        <end position="60"/>
    </location>
</feature>
<evidence type="ECO:0000256" key="1">
    <source>
        <dbReference type="ARBA" id="ARBA00004434"/>
    </source>
</evidence>
<comment type="similarity">
    <text evidence="3 12">Belongs to the cytochrome c oxidase VIIc family.</text>
</comment>
<dbReference type="Ensembl" id="ENSEBUT00000002072.1">
    <property type="protein sequence ID" value="ENSEBUP00000001738.1"/>
    <property type="gene ID" value="ENSEBUG00000001424.1"/>
</dbReference>
<reference evidence="13" key="2">
    <citation type="submission" date="2025-09" db="UniProtKB">
        <authorList>
            <consortium name="Ensembl"/>
        </authorList>
    </citation>
    <scope>IDENTIFICATION</scope>
</reference>
<evidence type="ECO:0000313" key="14">
    <source>
        <dbReference type="Proteomes" id="UP000694388"/>
    </source>
</evidence>
<evidence type="ECO:0000313" key="13">
    <source>
        <dbReference type="Ensembl" id="ENSEBUP00000001738.1"/>
    </source>
</evidence>
<comment type="subcellular location">
    <subcellularLocation>
        <location evidence="1 12">Mitochondrion inner membrane</location>
        <topology evidence="1 12">Single-pass membrane protein</topology>
    </subcellularLocation>
</comment>
<sequence length="67" mass="7833">MLPRVSAQFVRRFGTSVVRRVHYEEGPGKNIPFSVENKWRFLVVMSLFMGSGYFIPFMLVRHQLSKA</sequence>
<evidence type="ECO:0000256" key="5">
    <source>
        <dbReference type="ARBA" id="ARBA00022692"/>
    </source>
</evidence>
<comment type="subunit">
    <text evidence="12">Component of the cytochrome c oxidase (complex IV, CIV), a multisubunit enzyme composed of 14 subunits. The complex is composed of a catalytic core of 3 subunits, encoded in the mitochondrial DNA, and 11 supernumerary subunits, which are encoded in the nuclear genome. The complex exists as a monomer or a dimer and forms supercomplexes (SCs) in the inner mitochondrial membrane with NADH-ubiquinone oxidoreductase (complex I, CI) and ubiquinol-cytochrome c oxidoreductase (cytochrome b-c1 complex, complex III, CIII), resulting in different assemblies (supercomplex SCI(1)III(2)IV(1) and megacomplex MCI(2)III(2)IV(2)).</text>
</comment>
<dbReference type="GO" id="GO:0006123">
    <property type="term" value="P:mitochondrial electron transport, cytochrome c to oxygen"/>
    <property type="evidence" value="ECO:0007669"/>
    <property type="project" value="UniProtKB-UniRule"/>
</dbReference>
<keyword evidence="14" id="KW-1185">Reference proteome</keyword>
<dbReference type="InterPro" id="IPR036636">
    <property type="entry name" value="COX7C/Cox8_sf"/>
</dbReference>
<keyword evidence="9 12" id="KW-0496">Mitochondrion</keyword>
<dbReference type="AlphaFoldDB" id="A0A8C4N6W5"/>
<dbReference type="InterPro" id="IPR004202">
    <property type="entry name" value="COX7C/Cox8"/>
</dbReference>
<dbReference type="FunFam" id="4.10.49.10:FF:000001">
    <property type="entry name" value="Cytochrome c oxidase subunit 7C"/>
    <property type="match status" value="1"/>
</dbReference>
<dbReference type="Proteomes" id="UP000694388">
    <property type="component" value="Unplaced"/>
</dbReference>
<evidence type="ECO:0000256" key="10">
    <source>
        <dbReference type="ARBA" id="ARBA00023136"/>
    </source>
</evidence>
<dbReference type="PANTHER" id="PTHR13313:SF0">
    <property type="entry name" value="CYTOCHROME C OXIDASE SUBUNIT 7C, MITOCHONDRIAL"/>
    <property type="match status" value="1"/>
</dbReference>
<organism evidence="13 14">
    <name type="scientific">Eptatretus burgeri</name>
    <name type="common">Inshore hagfish</name>
    <dbReference type="NCBI Taxonomy" id="7764"/>
    <lineage>
        <taxon>Eukaryota</taxon>
        <taxon>Metazoa</taxon>
        <taxon>Chordata</taxon>
        <taxon>Craniata</taxon>
        <taxon>Vertebrata</taxon>
        <taxon>Cyclostomata</taxon>
        <taxon>Myxini</taxon>
        <taxon>Myxiniformes</taxon>
        <taxon>Myxinidae</taxon>
        <taxon>Eptatretinae</taxon>
        <taxon>Eptatretus</taxon>
    </lineage>
</organism>
<comment type="pathway">
    <text evidence="2 12">Energy metabolism; oxidative phosphorylation.</text>
</comment>
<dbReference type="GO" id="GO:0045277">
    <property type="term" value="C:respiratory chain complex IV"/>
    <property type="evidence" value="ECO:0007669"/>
    <property type="project" value="UniProtKB-UniRule"/>
</dbReference>
<dbReference type="GeneTree" id="ENSGT00390000018086"/>
<accession>A0A8C4N6W5</accession>
<protein>
    <recommendedName>
        <fullName evidence="4 12">Cytochrome c oxidase subunit 7C, mitochondrial</fullName>
    </recommendedName>
    <alternativeName>
        <fullName evidence="11 12">Cytochrome c oxidase polypeptide VIIc</fullName>
    </alternativeName>
</protein>
<evidence type="ECO:0000256" key="11">
    <source>
        <dbReference type="ARBA" id="ARBA00031140"/>
    </source>
</evidence>
<keyword evidence="10 12" id="KW-0472">Membrane</keyword>
<dbReference type="PANTHER" id="PTHR13313">
    <property type="entry name" value="CYTOCHROME C OXIDASE SUBUNIT VIIC"/>
    <property type="match status" value="1"/>
</dbReference>
<evidence type="ECO:0000256" key="12">
    <source>
        <dbReference type="RuleBase" id="RU368123"/>
    </source>
</evidence>
<dbReference type="Pfam" id="PF02935">
    <property type="entry name" value="COX7C"/>
    <property type="match status" value="1"/>
</dbReference>
<dbReference type="OMA" id="AIRRAHY"/>
<evidence type="ECO:0000256" key="7">
    <source>
        <dbReference type="ARBA" id="ARBA00022946"/>
    </source>
</evidence>
<evidence type="ECO:0000256" key="9">
    <source>
        <dbReference type="ARBA" id="ARBA00023128"/>
    </source>
</evidence>
<evidence type="ECO:0000256" key="4">
    <source>
        <dbReference type="ARBA" id="ARBA00017004"/>
    </source>
</evidence>
<reference evidence="13" key="1">
    <citation type="submission" date="2025-08" db="UniProtKB">
        <authorList>
            <consortium name="Ensembl"/>
        </authorList>
    </citation>
    <scope>IDENTIFICATION</scope>
</reference>
<dbReference type="SUPFAM" id="SSF81427">
    <property type="entry name" value="Mitochondrial cytochrome c oxidase subunit VIIc (aka VIIIa)"/>
    <property type="match status" value="1"/>
</dbReference>
<evidence type="ECO:0000256" key="2">
    <source>
        <dbReference type="ARBA" id="ARBA00004673"/>
    </source>
</evidence>
<name>A0A8C4N6W5_EPTBU</name>
<dbReference type="GO" id="GO:0005743">
    <property type="term" value="C:mitochondrial inner membrane"/>
    <property type="evidence" value="ECO:0007669"/>
    <property type="project" value="UniProtKB-SubCell"/>
</dbReference>
<keyword evidence="8 12" id="KW-1133">Transmembrane helix</keyword>